<proteinExistence type="predicted"/>
<organism evidence="3 4">
    <name type="scientific">Aetokthonos hydrillicola Thurmond2011</name>
    <dbReference type="NCBI Taxonomy" id="2712845"/>
    <lineage>
        <taxon>Bacteria</taxon>
        <taxon>Bacillati</taxon>
        <taxon>Cyanobacteriota</taxon>
        <taxon>Cyanophyceae</taxon>
        <taxon>Nostocales</taxon>
        <taxon>Hapalosiphonaceae</taxon>
        <taxon>Aetokthonos</taxon>
    </lineage>
</organism>
<dbReference type="Pfam" id="PF01903">
    <property type="entry name" value="CbiX"/>
    <property type="match status" value="2"/>
</dbReference>
<name>A0AAP5MBW3_9CYAN</name>
<evidence type="ECO:0000313" key="3">
    <source>
        <dbReference type="EMBL" id="MDR9897603.1"/>
    </source>
</evidence>
<dbReference type="CDD" id="cd03416">
    <property type="entry name" value="CbiX_SirB_N"/>
    <property type="match status" value="1"/>
</dbReference>
<evidence type="ECO:0000256" key="2">
    <source>
        <dbReference type="ARBA" id="ARBA00023239"/>
    </source>
</evidence>
<dbReference type="AlphaFoldDB" id="A0AAP5MBW3"/>
<dbReference type="InterPro" id="IPR002762">
    <property type="entry name" value="CbiX-like"/>
</dbReference>
<dbReference type="Proteomes" id="UP000667802">
    <property type="component" value="Unassembled WGS sequence"/>
</dbReference>
<keyword evidence="1" id="KW-0479">Metal-binding</keyword>
<evidence type="ECO:0000313" key="4">
    <source>
        <dbReference type="Proteomes" id="UP000667802"/>
    </source>
</evidence>
<keyword evidence="2" id="KW-0456">Lyase</keyword>
<dbReference type="InterPro" id="IPR050963">
    <property type="entry name" value="Sirohydro_Cobaltochel/CbiX"/>
</dbReference>
<evidence type="ECO:0000256" key="1">
    <source>
        <dbReference type="ARBA" id="ARBA00022723"/>
    </source>
</evidence>
<dbReference type="GO" id="GO:0046872">
    <property type="term" value="F:metal ion binding"/>
    <property type="evidence" value="ECO:0007669"/>
    <property type="project" value="UniProtKB-KW"/>
</dbReference>
<dbReference type="SUPFAM" id="SSF53800">
    <property type="entry name" value="Chelatase"/>
    <property type="match status" value="1"/>
</dbReference>
<keyword evidence="4" id="KW-1185">Reference proteome</keyword>
<dbReference type="PANTHER" id="PTHR33542">
    <property type="entry name" value="SIROHYDROCHLORIN FERROCHELATASE, CHLOROPLASTIC"/>
    <property type="match status" value="1"/>
</dbReference>
<gene>
    <name evidence="3" type="ORF">G7B40_023980</name>
</gene>
<dbReference type="Gene3D" id="3.40.50.1400">
    <property type="match status" value="2"/>
</dbReference>
<reference evidence="4" key="1">
    <citation type="journal article" date="2021" name="Science">
        <title>Hunting the eagle killer: A cyanobacterial neurotoxin causes vacuolar myelinopathy.</title>
        <authorList>
            <person name="Breinlinger S."/>
            <person name="Phillips T.J."/>
            <person name="Haram B.N."/>
            <person name="Mares J."/>
            <person name="Martinez Yerena J.A."/>
            <person name="Hrouzek P."/>
            <person name="Sobotka R."/>
            <person name="Henderson W.M."/>
            <person name="Schmieder P."/>
            <person name="Williams S.M."/>
            <person name="Lauderdale J.D."/>
            <person name="Wilde H.D."/>
            <person name="Gerrin W."/>
            <person name="Kust A."/>
            <person name="Washington J.W."/>
            <person name="Wagner C."/>
            <person name="Geier B."/>
            <person name="Liebeke M."/>
            <person name="Enke H."/>
            <person name="Niedermeyer T.H.J."/>
            <person name="Wilde S.B."/>
        </authorList>
    </citation>
    <scope>NUCLEOTIDE SEQUENCE [LARGE SCALE GENOMIC DNA]</scope>
    <source>
        <strain evidence="4">Thurmond2011</strain>
    </source>
</reference>
<sequence>MASAYLLVAHGSQDPRQEVAMKQLAEMVRKKVPSNLVSVGTGYLELCSEPLHEQIKKFGKNTITQGCNRLKVLPLFLLPGVHVMEDIPAEVVMARQALSQDIVIDLQPYLGSHPGLGSLLEKQLAATTAEARIILAHGSRRLCSHSSVEALARNLNAVAAYWSVPPSLESQVEKLVSAGYRKIAIIPYFLFAGGITDAIALKQQELKLQFPEVSFQLTEPLGVSTELANLIWDLANEPGRYESTGEQAFG</sequence>
<dbReference type="RefSeq" id="WP_208338378.1">
    <property type="nucleotide sequence ID" value="NZ_CAWQFN010000089.1"/>
</dbReference>
<comment type="caution">
    <text evidence="3">The sequence shown here is derived from an EMBL/GenBank/DDBJ whole genome shotgun (WGS) entry which is preliminary data.</text>
</comment>
<dbReference type="EMBL" id="JAALHA020000013">
    <property type="protein sequence ID" value="MDR9897603.1"/>
    <property type="molecule type" value="Genomic_DNA"/>
</dbReference>
<dbReference type="GO" id="GO:0016829">
    <property type="term" value="F:lyase activity"/>
    <property type="evidence" value="ECO:0007669"/>
    <property type="project" value="UniProtKB-KW"/>
</dbReference>
<protein>
    <submittedName>
        <fullName evidence="3">Sirohydrochlorin chelatase</fullName>
    </submittedName>
</protein>
<dbReference type="PANTHER" id="PTHR33542:SF3">
    <property type="entry name" value="SIROHYDROCHLORIN FERROCHELATASE, CHLOROPLASTIC"/>
    <property type="match status" value="1"/>
</dbReference>
<accession>A0AAP5MBW3</accession>